<dbReference type="EMBL" id="HBIR01020292">
    <property type="protein sequence ID" value="CAE0546157.1"/>
    <property type="molecule type" value="Transcribed_RNA"/>
</dbReference>
<protein>
    <submittedName>
        <fullName evidence="2">Uncharacterized protein</fullName>
    </submittedName>
</protein>
<evidence type="ECO:0000313" key="5">
    <source>
        <dbReference type="EMBL" id="CAE0546157.1"/>
    </source>
</evidence>
<evidence type="ECO:0000313" key="3">
    <source>
        <dbReference type="EMBL" id="CAE0546152.1"/>
    </source>
</evidence>
<evidence type="ECO:0000313" key="4">
    <source>
        <dbReference type="EMBL" id="CAE0546153.1"/>
    </source>
</evidence>
<name>A0A6V2Q8U8_EMIHU</name>
<dbReference type="EMBL" id="HBIR01020285">
    <property type="protein sequence ID" value="CAE0546150.1"/>
    <property type="molecule type" value="Transcribed_RNA"/>
</dbReference>
<evidence type="ECO:0000313" key="2">
    <source>
        <dbReference type="EMBL" id="CAE0546150.1"/>
    </source>
</evidence>
<dbReference type="EMBL" id="HBIR01020288">
    <property type="protein sequence ID" value="CAE0546153.1"/>
    <property type="molecule type" value="Transcribed_RNA"/>
</dbReference>
<accession>A0A6V2Q8U8</accession>
<evidence type="ECO:0000313" key="7">
    <source>
        <dbReference type="EMBL" id="CAE0546161.1"/>
    </source>
</evidence>
<dbReference type="EMBL" id="HBIR01020286">
    <property type="protein sequence ID" value="CAE0546152.1"/>
    <property type="molecule type" value="Transcribed_RNA"/>
</dbReference>
<dbReference type="AlphaFoldDB" id="A0A6V2Q8U8"/>
<dbReference type="EMBL" id="HBIR01020295">
    <property type="protein sequence ID" value="CAE0546161.1"/>
    <property type="molecule type" value="Transcribed_RNA"/>
</dbReference>
<reference evidence="2" key="1">
    <citation type="submission" date="2021-01" db="EMBL/GenBank/DDBJ databases">
        <authorList>
            <person name="Corre E."/>
            <person name="Pelletier E."/>
            <person name="Niang G."/>
            <person name="Scheremetjew M."/>
            <person name="Finn R."/>
            <person name="Kale V."/>
            <person name="Holt S."/>
            <person name="Cochrane G."/>
            <person name="Meng A."/>
            <person name="Brown T."/>
            <person name="Cohen L."/>
        </authorList>
    </citation>
    <scope>NUCLEOTIDE SEQUENCE</scope>
    <source>
        <strain evidence="2">379</strain>
    </source>
</reference>
<sequence length="112" mass="11987">MSCQSSCSAESSWPRLGCPTQHRCTGKVTSVTSSTLCCAGWDWSSDGKSLWRVAFPARHFHWQEPKAPNSRQPAERPSALATIADVNLEHCAPAGGRRAGGRAAAVEAVRPP</sequence>
<organism evidence="2">
    <name type="scientific">Emiliania huxleyi</name>
    <name type="common">Coccolithophore</name>
    <name type="synonym">Pontosphaera huxleyi</name>
    <dbReference type="NCBI Taxonomy" id="2903"/>
    <lineage>
        <taxon>Eukaryota</taxon>
        <taxon>Haptista</taxon>
        <taxon>Haptophyta</taxon>
        <taxon>Prymnesiophyceae</taxon>
        <taxon>Isochrysidales</taxon>
        <taxon>Noelaerhabdaceae</taxon>
        <taxon>Emiliania</taxon>
    </lineage>
</organism>
<proteinExistence type="predicted"/>
<dbReference type="EMBL" id="HBIR01020284">
    <property type="protein sequence ID" value="CAE0546148.1"/>
    <property type="molecule type" value="Transcribed_RNA"/>
</dbReference>
<evidence type="ECO:0000313" key="1">
    <source>
        <dbReference type="EMBL" id="CAE0546148.1"/>
    </source>
</evidence>
<evidence type="ECO:0000313" key="6">
    <source>
        <dbReference type="EMBL" id="CAE0546158.1"/>
    </source>
</evidence>
<gene>
    <name evidence="1" type="ORF">EHUX00137_LOCUS15408</name>
    <name evidence="2" type="ORF">EHUX00137_LOCUS15409</name>
    <name evidence="3" type="ORF">EHUX00137_LOCUS15410</name>
    <name evidence="4" type="ORF">EHUX00137_LOCUS15411</name>
    <name evidence="5" type="ORF">EHUX00137_LOCUS15414</name>
    <name evidence="6" type="ORF">EHUX00137_LOCUS15415</name>
    <name evidence="7" type="ORF">EHUX00137_LOCUS15417</name>
</gene>
<dbReference type="EMBL" id="HBIR01020293">
    <property type="protein sequence ID" value="CAE0546158.1"/>
    <property type="molecule type" value="Transcribed_RNA"/>
</dbReference>